<keyword evidence="2" id="KW-1185">Reference proteome</keyword>
<dbReference type="EMBL" id="JANJQO010002077">
    <property type="protein sequence ID" value="KAJ2968170.1"/>
    <property type="molecule type" value="Genomic_DNA"/>
</dbReference>
<evidence type="ECO:0000313" key="2">
    <source>
        <dbReference type="Proteomes" id="UP001143910"/>
    </source>
</evidence>
<comment type="caution">
    <text evidence="1">The sequence shown here is derived from an EMBL/GenBank/DDBJ whole genome shotgun (WGS) entry which is preliminary data.</text>
</comment>
<name>A0ACC1MMX8_9HYPO</name>
<dbReference type="Proteomes" id="UP001143910">
    <property type="component" value="Unassembled WGS sequence"/>
</dbReference>
<proteinExistence type="predicted"/>
<gene>
    <name evidence="1" type="ORF">NQ176_g9310</name>
</gene>
<reference evidence="1" key="1">
    <citation type="submission" date="2022-08" db="EMBL/GenBank/DDBJ databases">
        <title>Genome Sequence of Lecanicillium fungicola.</title>
        <authorList>
            <person name="Buettner E."/>
        </authorList>
    </citation>
    <scope>NUCLEOTIDE SEQUENCE</scope>
    <source>
        <strain evidence="1">Babe33</strain>
    </source>
</reference>
<protein>
    <submittedName>
        <fullName evidence="1">Uncharacterized protein</fullName>
    </submittedName>
</protein>
<organism evidence="1 2">
    <name type="scientific">Zarea fungicola</name>
    <dbReference type="NCBI Taxonomy" id="93591"/>
    <lineage>
        <taxon>Eukaryota</taxon>
        <taxon>Fungi</taxon>
        <taxon>Dikarya</taxon>
        <taxon>Ascomycota</taxon>
        <taxon>Pezizomycotina</taxon>
        <taxon>Sordariomycetes</taxon>
        <taxon>Hypocreomycetidae</taxon>
        <taxon>Hypocreales</taxon>
        <taxon>Cordycipitaceae</taxon>
        <taxon>Zarea</taxon>
    </lineage>
</organism>
<evidence type="ECO:0000313" key="1">
    <source>
        <dbReference type="EMBL" id="KAJ2968170.1"/>
    </source>
</evidence>
<accession>A0ACC1MMX8</accession>
<sequence>MSQSNNSGDDYVLGRGAAESVRLDAQHLLWKIHLGHLLHPSIKVTENLKIAEIGCGTAIWLLHLSHELPPTVKLYGFDVSSKQYPPKELWPENLCLLTMDSLKSPPADLMGQFDVVHVRMWASNVTRTTLPTLVSHIRSLLKPGGYLQWEEANLTRQVVVGAKAQEFETHINSLFKEAGLDYSWVTILPEILRDEKFSILKLQEDTLPPSLRQLGTNTYLLALQEIIRGIRSRLALPKESTYPYERALAELLNQHTSGIIYNWGPTFVLAQSSLQ</sequence>